<evidence type="ECO:0000313" key="1">
    <source>
        <dbReference type="EMBL" id="DAF46372.1"/>
    </source>
</evidence>
<sequence length="75" mass="8540">METKKTVFDYMTDEEYARYSELQDKALAAKAAQPKVRKERAPMTVEQKVAMAQKRLEAAQAKLNALMGMDNEQAE</sequence>
<reference evidence="1" key="1">
    <citation type="journal article" date="2021" name="Proc. Natl. Acad. Sci. U.S.A.">
        <title>A Catalog of Tens of Thousands of Viruses from Human Metagenomes Reveals Hidden Associations with Chronic Diseases.</title>
        <authorList>
            <person name="Tisza M.J."/>
            <person name="Buck C.B."/>
        </authorList>
    </citation>
    <scope>NUCLEOTIDE SEQUENCE</scope>
    <source>
        <strain evidence="1">CtsUe5</strain>
    </source>
</reference>
<accession>A0A8S5S5P5</accession>
<name>A0A8S5S5P5_9CAUD</name>
<organism evidence="1">
    <name type="scientific">Podoviridae sp. ctsUe5</name>
    <dbReference type="NCBI Taxonomy" id="2827750"/>
    <lineage>
        <taxon>Viruses</taxon>
        <taxon>Duplodnaviria</taxon>
        <taxon>Heunggongvirae</taxon>
        <taxon>Uroviricota</taxon>
        <taxon>Caudoviricetes</taxon>
    </lineage>
</organism>
<proteinExistence type="predicted"/>
<protein>
    <submittedName>
        <fullName evidence="1">Uncharacterized protein</fullName>
    </submittedName>
</protein>
<dbReference type="EMBL" id="BK032536">
    <property type="protein sequence ID" value="DAF46372.1"/>
    <property type="molecule type" value="Genomic_DNA"/>
</dbReference>